<organism evidence="1 2">
    <name type="scientific">Bradyrhizobium jicamae</name>
    <dbReference type="NCBI Taxonomy" id="280332"/>
    <lineage>
        <taxon>Bacteria</taxon>
        <taxon>Pseudomonadati</taxon>
        <taxon>Pseudomonadota</taxon>
        <taxon>Alphaproteobacteria</taxon>
        <taxon>Hyphomicrobiales</taxon>
        <taxon>Nitrobacteraceae</taxon>
        <taxon>Bradyrhizobium</taxon>
    </lineage>
</organism>
<keyword evidence="2" id="KW-1185">Reference proteome</keyword>
<dbReference type="AlphaFoldDB" id="A0A0R3M4B2"/>
<evidence type="ECO:0000313" key="2">
    <source>
        <dbReference type="Proteomes" id="UP000050863"/>
    </source>
</evidence>
<comment type="caution">
    <text evidence="1">The sequence shown here is derived from an EMBL/GenBank/DDBJ whole genome shotgun (WGS) entry which is preliminary data.</text>
</comment>
<protein>
    <submittedName>
        <fullName evidence="1">Uncharacterized protein</fullName>
    </submittedName>
</protein>
<accession>A0A0R3M4B2</accession>
<evidence type="ECO:0000313" key="1">
    <source>
        <dbReference type="EMBL" id="KRR15138.1"/>
    </source>
</evidence>
<dbReference type="Proteomes" id="UP000050863">
    <property type="component" value="Unassembled WGS sequence"/>
</dbReference>
<proteinExistence type="predicted"/>
<gene>
    <name evidence="1" type="ORF">CQ12_07645</name>
</gene>
<dbReference type="STRING" id="280332.CQ12_07645"/>
<reference evidence="1 2" key="1">
    <citation type="submission" date="2014-03" db="EMBL/GenBank/DDBJ databases">
        <title>Bradyrhizobium valentinum sp. nov., isolated from effective nodules of Lupinus mariae-josephae, a lupine endemic of basic-lime soils in Eastern Spain.</title>
        <authorList>
            <person name="Duran D."/>
            <person name="Rey L."/>
            <person name="Navarro A."/>
            <person name="Busquets A."/>
            <person name="Imperial J."/>
            <person name="Ruiz-Argueso T."/>
        </authorList>
    </citation>
    <scope>NUCLEOTIDE SEQUENCE [LARGE SCALE GENOMIC DNA]</scope>
    <source>
        <strain evidence="1 2">PAC68</strain>
    </source>
</reference>
<sequence>MGLADDAAIGAKRMQNGAAVEANLSRSRRQQVADGHAMVAIMLGNPTPEARAESMPLPPIAASVRHGFAASALPSDVECAAGLVHATDTPQMLHDVGGGLVRQSMQDIPRSDYTLPYPFAGFR</sequence>
<name>A0A0R3M4B2_9BRAD</name>
<dbReference type="EMBL" id="LLXZ01000004">
    <property type="protein sequence ID" value="KRR15138.1"/>
    <property type="molecule type" value="Genomic_DNA"/>
</dbReference>